<name>A0A0L0N5P6_TOLOC</name>
<dbReference type="InterPro" id="IPR036938">
    <property type="entry name" value="PAP2/HPO_sf"/>
</dbReference>
<gene>
    <name evidence="7" type="ORF">TOPH_05942</name>
</gene>
<feature type="transmembrane region" description="Helical" evidence="5">
    <location>
        <begin position="214"/>
        <end position="233"/>
    </location>
</feature>
<feature type="transmembrane region" description="Helical" evidence="5">
    <location>
        <begin position="276"/>
        <end position="296"/>
    </location>
</feature>
<reference evidence="7 8" key="1">
    <citation type="journal article" date="2015" name="BMC Genomics">
        <title>The genome of the truffle-parasite Tolypocladium ophioglossoides and the evolution of antifungal peptaibiotics.</title>
        <authorList>
            <person name="Quandt C.A."/>
            <person name="Bushley K.E."/>
            <person name="Spatafora J.W."/>
        </authorList>
    </citation>
    <scope>NUCLEOTIDE SEQUENCE [LARGE SCALE GENOMIC DNA]</scope>
    <source>
        <strain evidence="7 8">CBS 100239</strain>
    </source>
</reference>
<feature type="transmembrane region" description="Helical" evidence="5">
    <location>
        <begin position="185"/>
        <end position="207"/>
    </location>
</feature>
<comment type="subcellular location">
    <subcellularLocation>
        <location evidence="1">Membrane</location>
        <topology evidence="1">Multi-pass membrane protein</topology>
    </subcellularLocation>
</comment>
<feature type="transmembrane region" description="Helical" evidence="5">
    <location>
        <begin position="330"/>
        <end position="348"/>
    </location>
</feature>
<evidence type="ECO:0000256" key="5">
    <source>
        <dbReference type="SAM" id="Phobius"/>
    </source>
</evidence>
<dbReference type="GO" id="GO:0006676">
    <property type="term" value="P:mannosyl diphosphorylinositol ceramide metabolic process"/>
    <property type="evidence" value="ECO:0007669"/>
    <property type="project" value="TreeGrafter"/>
</dbReference>
<sequence length="459" mass="51347">MKELPGSVPGKPVLPSLWTENLTLAVLSRLPSRYQVGRRRGRAKSGSTRPDVPDITNLQTSFNFWDGIRDLQKHKWHLVDLQYVFLAGLTLFSLSIAPSAPALKLFALMGGLWLMLMPATRQFFLPSATIWVWLVYFFCSRFIPYEYRPHIWVRVLPALENVLYGANLSNILSAHTHAILDILAWLPYGIIHFGAPAVCSLLMFIFAAPGTTPVFARAFGWMSIFGVTIQLVFPCTPPWYENENGLVPAAYGMPGSPAGLARVDKIFGIDLYTTNFTAAPLPFGAFPSLHGGYAVLEALFMSHCFPQFRIFFIGYAAWIWWATMYVSHHYAIDLVGGGLIAMAFYYTARSRWLPQRQADKITRWDYEYVETGDRHRIADEEYGDQYFSLGLLEHRRGNSSDGWTLGSGSSYSSSSGTVSPTASEGPSGMLLVDMENNGRLWDGSAPPRDVELSEVVVLR</sequence>
<evidence type="ECO:0000313" key="8">
    <source>
        <dbReference type="Proteomes" id="UP000036947"/>
    </source>
</evidence>
<dbReference type="Gene3D" id="1.20.144.10">
    <property type="entry name" value="Phosphatidic acid phosphatase type 2/haloperoxidase"/>
    <property type="match status" value="1"/>
</dbReference>
<comment type="caution">
    <text evidence="7">The sequence shown here is derived from an EMBL/GenBank/DDBJ whole genome shotgun (WGS) entry which is preliminary data.</text>
</comment>
<dbReference type="PANTHER" id="PTHR31310:SF11">
    <property type="entry name" value="INOSITOL PHOSPHORYLCERAMIDE SYNTHASE CATALYTIC SUBUNIT AUR1"/>
    <property type="match status" value="1"/>
</dbReference>
<dbReference type="SUPFAM" id="SSF48317">
    <property type="entry name" value="Acid phosphatase/Vanadium-dependent haloperoxidase"/>
    <property type="match status" value="1"/>
</dbReference>
<feature type="domain" description="Phosphatidic acid phosphatase type 2/haloperoxidase" evidence="6">
    <location>
        <begin position="212"/>
        <end position="349"/>
    </location>
</feature>
<dbReference type="SMART" id="SM00014">
    <property type="entry name" value="acidPPc"/>
    <property type="match status" value="1"/>
</dbReference>
<accession>A0A0L0N5P6</accession>
<feature type="transmembrane region" description="Helical" evidence="5">
    <location>
        <begin position="151"/>
        <end position="173"/>
    </location>
</feature>
<dbReference type="STRING" id="1163406.A0A0L0N5P6"/>
<dbReference type="GO" id="GO:0070916">
    <property type="term" value="C:inositol phosphoceramide synthase complex"/>
    <property type="evidence" value="ECO:0007669"/>
    <property type="project" value="TreeGrafter"/>
</dbReference>
<evidence type="ECO:0000256" key="1">
    <source>
        <dbReference type="ARBA" id="ARBA00004141"/>
    </source>
</evidence>
<keyword evidence="4 5" id="KW-0472">Membrane</keyword>
<dbReference type="InterPro" id="IPR052185">
    <property type="entry name" value="IPC_Synthase-Related"/>
</dbReference>
<proteinExistence type="predicted"/>
<protein>
    <submittedName>
        <fullName evidence="7">Inositol phosphorylceramide synthase catalytic subunit aur1</fullName>
    </submittedName>
</protein>
<dbReference type="CDD" id="cd03386">
    <property type="entry name" value="PAP2_Aur1_like"/>
    <property type="match status" value="1"/>
</dbReference>
<dbReference type="AlphaFoldDB" id="A0A0L0N5P6"/>
<keyword evidence="2 5" id="KW-0812">Transmembrane</keyword>
<evidence type="ECO:0000256" key="3">
    <source>
        <dbReference type="ARBA" id="ARBA00022989"/>
    </source>
</evidence>
<dbReference type="Proteomes" id="UP000036947">
    <property type="component" value="Unassembled WGS sequence"/>
</dbReference>
<evidence type="ECO:0000259" key="6">
    <source>
        <dbReference type="SMART" id="SM00014"/>
    </source>
</evidence>
<dbReference type="OrthoDB" id="5784at2759"/>
<evidence type="ECO:0000256" key="2">
    <source>
        <dbReference type="ARBA" id="ARBA00022692"/>
    </source>
</evidence>
<dbReference type="EMBL" id="LFRF01000019">
    <property type="protein sequence ID" value="KND89344.1"/>
    <property type="molecule type" value="Genomic_DNA"/>
</dbReference>
<feature type="transmembrane region" description="Helical" evidence="5">
    <location>
        <begin position="308"/>
        <end position="324"/>
    </location>
</feature>
<keyword evidence="8" id="KW-1185">Reference proteome</keyword>
<keyword evidence="3 5" id="KW-1133">Transmembrane helix</keyword>
<feature type="transmembrane region" description="Helical" evidence="5">
    <location>
        <begin position="83"/>
        <end position="103"/>
    </location>
</feature>
<dbReference type="InterPro" id="IPR026841">
    <property type="entry name" value="Aur1/Ipt1"/>
</dbReference>
<evidence type="ECO:0000256" key="4">
    <source>
        <dbReference type="ARBA" id="ARBA00023136"/>
    </source>
</evidence>
<dbReference type="Pfam" id="PF14378">
    <property type="entry name" value="PAP2_3"/>
    <property type="match status" value="1"/>
</dbReference>
<dbReference type="PANTHER" id="PTHR31310">
    <property type="match status" value="1"/>
</dbReference>
<dbReference type="GO" id="GO:0016020">
    <property type="term" value="C:membrane"/>
    <property type="evidence" value="ECO:0007669"/>
    <property type="project" value="UniProtKB-SubCell"/>
</dbReference>
<organism evidence="7 8">
    <name type="scientific">Tolypocladium ophioglossoides (strain CBS 100239)</name>
    <name type="common">Snaketongue truffleclub</name>
    <name type="synonym">Elaphocordyceps ophioglossoides</name>
    <dbReference type="NCBI Taxonomy" id="1163406"/>
    <lineage>
        <taxon>Eukaryota</taxon>
        <taxon>Fungi</taxon>
        <taxon>Dikarya</taxon>
        <taxon>Ascomycota</taxon>
        <taxon>Pezizomycotina</taxon>
        <taxon>Sordariomycetes</taxon>
        <taxon>Hypocreomycetidae</taxon>
        <taxon>Hypocreales</taxon>
        <taxon>Ophiocordycipitaceae</taxon>
        <taxon>Tolypocladium</taxon>
    </lineage>
</organism>
<dbReference type="GO" id="GO:0030148">
    <property type="term" value="P:sphingolipid biosynthetic process"/>
    <property type="evidence" value="ECO:0007669"/>
    <property type="project" value="TreeGrafter"/>
</dbReference>
<feature type="transmembrane region" description="Helical" evidence="5">
    <location>
        <begin position="123"/>
        <end position="139"/>
    </location>
</feature>
<dbReference type="FunFam" id="1.20.144.10:FF:000015">
    <property type="entry name" value="Aureobasidin resistance protein Aur1"/>
    <property type="match status" value="1"/>
</dbReference>
<dbReference type="InterPro" id="IPR000326">
    <property type="entry name" value="PAP2/HPO"/>
</dbReference>
<evidence type="ECO:0000313" key="7">
    <source>
        <dbReference type="EMBL" id="KND89344.1"/>
    </source>
</evidence>